<evidence type="ECO:0000313" key="3">
    <source>
        <dbReference type="Proteomes" id="UP000019918"/>
    </source>
</evidence>
<dbReference type="PANTHER" id="PTHR22916">
    <property type="entry name" value="GLYCOSYLTRANSFERASE"/>
    <property type="match status" value="1"/>
</dbReference>
<dbReference type="RefSeq" id="WP_034935172.1">
    <property type="nucleotide sequence ID" value="NZ_JFHN01000029.1"/>
</dbReference>
<protein>
    <submittedName>
        <fullName evidence="2">Glucosyltransferase</fullName>
    </submittedName>
</protein>
<name>A0A014PZF7_9GAMM</name>
<dbReference type="PATRIC" id="fig|69222.5.peg.1171"/>
<keyword evidence="2" id="KW-0808">Transferase</keyword>
<dbReference type="SUPFAM" id="SSF53448">
    <property type="entry name" value="Nucleotide-diphospho-sugar transferases"/>
    <property type="match status" value="1"/>
</dbReference>
<dbReference type="CDD" id="cd00761">
    <property type="entry name" value="Glyco_tranf_GTA_type"/>
    <property type="match status" value="1"/>
</dbReference>
<dbReference type="GO" id="GO:0016758">
    <property type="term" value="F:hexosyltransferase activity"/>
    <property type="evidence" value="ECO:0007669"/>
    <property type="project" value="UniProtKB-ARBA"/>
</dbReference>
<proteinExistence type="predicted"/>
<evidence type="ECO:0000313" key="2">
    <source>
        <dbReference type="EMBL" id="EXU76362.1"/>
    </source>
</evidence>
<dbReference type="STRING" id="69222.BG55_05660"/>
<reference evidence="2 3" key="1">
    <citation type="submission" date="2014-02" db="EMBL/GenBank/DDBJ databases">
        <title>Draft genome of Erwinia mallotivora strain BT-MARDI, a papaya dieback pathogen.</title>
        <authorList>
            <person name="Redzuan R."/>
            <person name="Abu Bakar N."/>
            <person name="Badrun R."/>
            <person name="Mohd Raih M.F."/>
            <person name="Rozano L."/>
            <person name="Mat Amin N."/>
        </authorList>
    </citation>
    <scope>NUCLEOTIDE SEQUENCE [LARGE SCALE GENOMIC DNA]</scope>
    <source>
        <strain evidence="2 3">BT-MARDI</strain>
    </source>
</reference>
<accession>A0A014PZF7</accession>
<organism evidence="2 3">
    <name type="scientific">Erwinia mallotivora</name>
    <dbReference type="NCBI Taxonomy" id="69222"/>
    <lineage>
        <taxon>Bacteria</taxon>
        <taxon>Pseudomonadati</taxon>
        <taxon>Pseudomonadota</taxon>
        <taxon>Gammaproteobacteria</taxon>
        <taxon>Enterobacterales</taxon>
        <taxon>Erwiniaceae</taxon>
        <taxon>Erwinia</taxon>
    </lineage>
</organism>
<dbReference type="AlphaFoldDB" id="A0A014PZF7"/>
<dbReference type="OrthoDB" id="6432904at2"/>
<keyword evidence="3" id="KW-1185">Reference proteome</keyword>
<gene>
    <name evidence="2" type="ORF">BG55_05660</name>
</gene>
<comment type="caution">
    <text evidence="2">The sequence shown here is derived from an EMBL/GenBank/DDBJ whole genome shotgun (WGS) entry which is preliminary data.</text>
</comment>
<dbReference type="EMBL" id="JFHN01000029">
    <property type="protein sequence ID" value="EXU76362.1"/>
    <property type="molecule type" value="Genomic_DNA"/>
</dbReference>
<dbReference type="Pfam" id="PF00535">
    <property type="entry name" value="Glycos_transf_2"/>
    <property type="match status" value="1"/>
</dbReference>
<dbReference type="InterPro" id="IPR001173">
    <property type="entry name" value="Glyco_trans_2-like"/>
</dbReference>
<dbReference type="Proteomes" id="UP000019918">
    <property type="component" value="Unassembled WGS sequence"/>
</dbReference>
<feature type="domain" description="Glycosyltransferase 2-like" evidence="1">
    <location>
        <begin position="7"/>
        <end position="142"/>
    </location>
</feature>
<dbReference type="Gene3D" id="3.90.550.10">
    <property type="entry name" value="Spore Coat Polysaccharide Biosynthesis Protein SpsA, Chain A"/>
    <property type="match status" value="1"/>
</dbReference>
<dbReference type="PANTHER" id="PTHR22916:SF3">
    <property type="entry name" value="UDP-GLCNAC:BETAGAL BETA-1,3-N-ACETYLGLUCOSAMINYLTRANSFERASE-LIKE PROTEIN 1"/>
    <property type="match status" value="1"/>
</dbReference>
<sequence length="305" mass="35113">MTAPCLSILIAAHNCGDYLAETLDSIVASLGESLPRAEIVIVNDASTDNTQAIIDDYAQRLPLLRSFHTDYRNVGKVRNHAVKLACGDYILMVDGDDKLLPCALHDRLHTLRMHTPDILLSKIIEVRHELPRLQWQPGEHTELTRNDAIERFLVHRDFQAHFIGQFFSRTLLQQHAFPDFICYEDTWLFPLLLTHSKKTLFSTSGFYLYRKHQHSLSTAIDERKISCLIAATQNMDKVLPARFEHLITCHWLDIANRYHPALRGTSQGNTVKERIARISLGRFLLNSKIRMSYKRKMLAVRKRGM</sequence>
<evidence type="ECO:0000259" key="1">
    <source>
        <dbReference type="Pfam" id="PF00535"/>
    </source>
</evidence>
<dbReference type="InterPro" id="IPR029044">
    <property type="entry name" value="Nucleotide-diphossugar_trans"/>
</dbReference>